<evidence type="ECO:0000313" key="2">
    <source>
        <dbReference type="Proteomes" id="UP000584931"/>
    </source>
</evidence>
<dbReference type="EMBL" id="JACCHL010000001">
    <property type="protein sequence ID" value="NYH55758.1"/>
    <property type="molecule type" value="Genomic_DNA"/>
</dbReference>
<dbReference type="Proteomes" id="UP000584931">
    <property type="component" value="Unassembled WGS sequence"/>
</dbReference>
<proteinExistence type="predicted"/>
<evidence type="ECO:0000313" key="1">
    <source>
        <dbReference type="EMBL" id="NYH55758.1"/>
    </source>
</evidence>
<gene>
    <name evidence="1" type="ORF">HNR06_005347</name>
</gene>
<dbReference type="SUPFAM" id="SSF50998">
    <property type="entry name" value="Quinoprotein alcohol dehydrogenase-like"/>
    <property type="match status" value="1"/>
</dbReference>
<protein>
    <submittedName>
        <fullName evidence="1">Uncharacterized protein</fullName>
    </submittedName>
</protein>
<organism evidence="1 2">
    <name type="scientific">Nocardiopsis sinuspersici</name>
    <dbReference type="NCBI Taxonomy" id="501010"/>
    <lineage>
        <taxon>Bacteria</taxon>
        <taxon>Bacillati</taxon>
        <taxon>Actinomycetota</taxon>
        <taxon>Actinomycetes</taxon>
        <taxon>Streptosporangiales</taxon>
        <taxon>Nocardiopsidaceae</taxon>
        <taxon>Nocardiopsis</taxon>
    </lineage>
</organism>
<dbReference type="RefSeq" id="WP_179811728.1">
    <property type="nucleotide sequence ID" value="NZ_JACCHL010000001.1"/>
</dbReference>
<comment type="caution">
    <text evidence="1">The sequence shown here is derived from an EMBL/GenBank/DDBJ whole genome shotgun (WGS) entry which is preliminary data.</text>
</comment>
<reference evidence="1 2" key="1">
    <citation type="submission" date="2020-07" db="EMBL/GenBank/DDBJ databases">
        <title>Sequencing the genomes of 1000 actinobacteria strains.</title>
        <authorList>
            <person name="Klenk H.-P."/>
        </authorList>
    </citation>
    <scope>NUCLEOTIDE SEQUENCE [LARGE SCALE GENOMIC DNA]</scope>
    <source>
        <strain evidence="1 2">DSM 45278</strain>
    </source>
</reference>
<sequence>MKATRLLGEDWYGASLQLVRDTFLVMVEGENDPNAFNYDFLAIAFDVTSHRPLGPVHSFDSLVRLSDFPSVGPEPVLAFTTRTSLMITDVRDGSVLRTFSLAHAGNRRYDECDLALGSSGGRDLLFLHQGGHGPYDHSVLAVDLATGEQVPEMGCDHNRYREISERLTLRHDYLAWPSTEEVTEFWTDDFVVFDKPFIYVQRADDGSWVGKVGLDDCVPEYRDVEIAHAAGRTYLAEAGNIVTLPDLKPVFPEEDPWVVVSRVTEWGGRPVAVLVQEQSHFQPSRRLCHLFLDTDTPEQIVIPWSVPPQVHDLLATSDGTIVVSSAEGVHILEIDPEGAARAGRPV</sequence>
<accession>A0A7Z0BLD7</accession>
<dbReference type="AlphaFoldDB" id="A0A7Z0BLD7"/>
<dbReference type="InterPro" id="IPR011047">
    <property type="entry name" value="Quinoprotein_ADH-like_sf"/>
</dbReference>
<name>A0A7Z0BLD7_9ACTN</name>